<dbReference type="Gene3D" id="1.10.443.10">
    <property type="entry name" value="Intergrase catalytic core"/>
    <property type="match status" value="1"/>
</dbReference>
<dbReference type="GO" id="GO:0006310">
    <property type="term" value="P:DNA recombination"/>
    <property type="evidence" value="ECO:0007669"/>
    <property type="project" value="UniProtKB-KW"/>
</dbReference>
<dbReference type="SUPFAM" id="SSF56349">
    <property type="entry name" value="DNA breaking-rejoining enzymes"/>
    <property type="match status" value="1"/>
</dbReference>
<sequence>MSQINRYIDNQHAYVAKKKAQPLIGFTNAQGEPASWEDIAVTFTDSDNRTQNIFFCNLNRKVPKVGTRFTDEDRLAPETHDLLFTYALDIWKENTSTLNKTAKITAARVFLCHLNENIATATLERIQSAINLMTYSTNLTAFINWLHQHKMLAKSCQPYINTNAETLRFKSGDDALQAEQNKLPSENALLALGAIFYDVIPAYQDGDKEGAEAWQPLLLPMQEQRDSFSCTMAALGMASPNRIGAEQVLLTVQRIKPHTQVVDGKKKTVHYLNWRGSKGYKDNANHINAEMVDSLDRALHYTILATEPARALARFYQKPNRPLKEVLGEFKPSDENIVLLNPSMSKSTNLLHLGLLLGFFDGSDKCVRVTPDTNGAIDRTYRPQHPKFIKPIAQLEAFDTLVFKINCPYSQALTGCLFSKQSQYDKYTAGKKELTVAGFQNHIIKMNLSRLKGYNIKQTKYVDFESALFAYTQKQFGGKVTHPFLLVPISSLSGLFSDDLIKGNKNRLTLFERHGFSSSFLLKPHQLRHWQNDFLAKKGLPHHLISMLSGRKSAEQTLTYIHTTDAQNASVIGDISYSNQPESEVENKLKLRLSTMEQFNEAIDNETPTFVHETGFCDQNLALSPCTYMSEFETQCALCSSSCHVTHDREAIDLLQKDLKVQTHNLERIQASINFETSEGQHKWYKTYYRNTCMLKKLIEVLSDEAIEEGRMVRLLARSNSIRITNLETQTVEEQKLALPDAEQALQAAIEAKNDKNQDEATDNFLGFLDSL</sequence>
<dbReference type="AlphaFoldDB" id="A0A2N7BJR2"/>
<dbReference type="InterPro" id="IPR013762">
    <property type="entry name" value="Integrase-like_cat_sf"/>
</dbReference>
<accession>A0A2N7BJR2</accession>
<organism evidence="2 3">
    <name type="scientific">Vibrio lentus</name>
    <dbReference type="NCBI Taxonomy" id="136468"/>
    <lineage>
        <taxon>Bacteria</taxon>
        <taxon>Pseudomonadati</taxon>
        <taxon>Pseudomonadota</taxon>
        <taxon>Gammaproteobacteria</taxon>
        <taxon>Vibrionales</taxon>
        <taxon>Vibrionaceae</taxon>
        <taxon>Vibrio</taxon>
    </lineage>
</organism>
<evidence type="ECO:0000313" key="3">
    <source>
        <dbReference type="Proteomes" id="UP000235778"/>
    </source>
</evidence>
<keyword evidence="1" id="KW-0233">DNA recombination</keyword>
<dbReference type="EMBL" id="MCSI01000165">
    <property type="protein sequence ID" value="PME56850.1"/>
    <property type="molecule type" value="Genomic_DNA"/>
</dbReference>
<comment type="caution">
    <text evidence="2">The sequence shown here is derived from an EMBL/GenBank/DDBJ whole genome shotgun (WGS) entry which is preliminary data.</text>
</comment>
<name>A0A2N7BJR2_9VIBR</name>
<dbReference type="Proteomes" id="UP000235778">
    <property type="component" value="Unassembled WGS sequence"/>
</dbReference>
<evidence type="ECO:0008006" key="4">
    <source>
        <dbReference type="Google" id="ProtNLM"/>
    </source>
</evidence>
<protein>
    <recommendedName>
        <fullName evidence="4">Integrase</fullName>
    </recommendedName>
</protein>
<evidence type="ECO:0000313" key="2">
    <source>
        <dbReference type="EMBL" id="PME56850.1"/>
    </source>
</evidence>
<proteinExistence type="predicted"/>
<dbReference type="RefSeq" id="WP_102266969.1">
    <property type="nucleotide sequence ID" value="NZ_MCSH01000061.1"/>
</dbReference>
<dbReference type="GO" id="GO:0003677">
    <property type="term" value="F:DNA binding"/>
    <property type="evidence" value="ECO:0007669"/>
    <property type="project" value="InterPro"/>
</dbReference>
<dbReference type="InterPro" id="IPR011010">
    <property type="entry name" value="DNA_brk_join_enz"/>
</dbReference>
<reference evidence="3" key="1">
    <citation type="submission" date="2016-07" db="EMBL/GenBank/DDBJ databases">
        <title>Nontailed viruses are major unrecognized killers of bacteria in the ocean.</title>
        <authorList>
            <person name="Kauffman K."/>
            <person name="Hussain F."/>
            <person name="Yang J."/>
            <person name="Arevalo P."/>
            <person name="Brown J."/>
            <person name="Cutler M."/>
            <person name="Kelly L."/>
            <person name="Polz M.F."/>
        </authorList>
    </citation>
    <scope>NUCLEOTIDE SEQUENCE [LARGE SCALE GENOMIC DNA]</scope>
    <source>
        <strain evidence="3">10N.286.55.C1</strain>
    </source>
</reference>
<evidence type="ECO:0000256" key="1">
    <source>
        <dbReference type="ARBA" id="ARBA00023172"/>
    </source>
</evidence>
<dbReference type="GO" id="GO:0015074">
    <property type="term" value="P:DNA integration"/>
    <property type="evidence" value="ECO:0007669"/>
    <property type="project" value="InterPro"/>
</dbReference>
<gene>
    <name evidence="2" type="ORF">BCV30_18285</name>
</gene>